<evidence type="ECO:0000256" key="8">
    <source>
        <dbReference type="SAM" id="Phobius"/>
    </source>
</evidence>
<feature type="transmembrane region" description="Helical" evidence="8">
    <location>
        <begin position="247"/>
        <end position="264"/>
    </location>
</feature>
<dbReference type="Proteomes" id="UP000585905">
    <property type="component" value="Unassembled WGS sequence"/>
</dbReference>
<evidence type="ECO:0000313" key="9">
    <source>
        <dbReference type="EMBL" id="MBA8846616.1"/>
    </source>
</evidence>
<keyword evidence="10" id="KW-1185">Reference proteome</keyword>
<feature type="transmembrane region" description="Helical" evidence="8">
    <location>
        <begin position="21"/>
        <end position="43"/>
    </location>
</feature>
<proteinExistence type="inferred from homology"/>
<accession>A0A839E5J4</accession>
<feature type="transmembrane region" description="Helical" evidence="8">
    <location>
        <begin position="160"/>
        <end position="185"/>
    </location>
</feature>
<comment type="caution">
    <text evidence="9">The sequence shown here is derived from an EMBL/GenBank/DDBJ whole genome shotgun (WGS) entry which is preliminary data.</text>
</comment>
<dbReference type="RefSeq" id="WP_182489335.1">
    <property type="nucleotide sequence ID" value="NZ_BAAAOV010000003.1"/>
</dbReference>
<comment type="subcellular location">
    <subcellularLocation>
        <location evidence="1">Cell membrane</location>
        <topology evidence="1">Multi-pass membrane protein</topology>
    </subcellularLocation>
</comment>
<evidence type="ECO:0000256" key="7">
    <source>
        <dbReference type="ARBA" id="ARBA00023136"/>
    </source>
</evidence>
<keyword evidence="5 8" id="KW-0812">Transmembrane</keyword>
<reference evidence="9 10" key="1">
    <citation type="submission" date="2020-07" db="EMBL/GenBank/DDBJ databases">
        <title>Sequencing the genomes of 1000 actinobacteria strains.</title>
        <authorList>
            <person name="Klenk H.-P."/>
        </authorList>
    </citation>
    <scope>NUCLEOTIDE SEQUENCE [LARGE SCALE GENOMIC DNA]</scope>
    <source>
        <strain evidence="9 10">DSM 19663</strain>
    </source>
</reference>
<comment type="similarity">
    <text evidence="2">Belongs to the autoinducer-2 exporter (AI-2E) (TC 2.A.86) family.</text>
</comment>
<feature type="transmembrane region" description="Helical" evidence="8">
    <location>
        <begin position="49"/>
        <end position="69"/>
    </location>
</feature>
<evidence type="ECO:0000256" key="1">
    <source>
        <dbReference type="ARBA" id="ARBA00004651"/>
    </source>
</evidence>
<evidence type="ECO:0000313" key="10">
    <source>
        <dbReference type="Proteomes" id="UP000585905"/>
    </source>
</evidence>
<feature type="transmembrane region" description="Helical" evidence="8">
    <location>
        <begin position="218"/>
        <end position="241"/>
    </location>
</feature>
<gene>
    <name evidence="9" type="ORF">FHX53_000180</name>
</gene>
<dbReference type="PANTHER" id="PTHR21716">
    <property type="entry name" value="TRANSMEMBRANE PROTEIN"/>
    <property type="match status" value="1"/>
</dbReference>
<dbReference type="GO" id="GO:0055085">
    <property type="term" value="P:transmembrane transport"/>
    <property type="evidence" value="ECO:0007669"/>
    <property type="project" value="TreeGrafter"/>
</dbReference>
<keyword evidence="4" id="KW-1003">Cell membrane</keyword>
<feature type="transmembrane region" description="Helical" evidence="8">
    <location>
        <begin position="271"/>
        <end position="297"/>
    </location>
</feature>
<protein>
    <submittedName>
        <fullName evidence="9">Putative PurR-regulated permease PerM</fullName>
    </submittedName>
</protein>
<evidence type="ECO:0000256" key="4">
    <source>
        <dbReference type="ARBA" id="ARBA00022475"/>
    </source>
</evidence>
<keyword evidence="3" id="KW-0813">Transport</keyword>
<dbReference type="Pfam" id="PF01594">
    <property type="entry name" value="AI-2E_transport"/>
    <property type="match status" value="1"/>
</dbReference>
<evidence type="ECO:0000256" key="6">
    <source>
        <dbReference type="ARBA" id="ARBA00022989"/>
    </source>
</evidence>
<keyword evidence="7 8" id="KW-0472">Membrane</keyword>
<feature type="transmembrane region" description="Helical" evidence="8">
    <location>
        <begin position="76"/>
        <end position="102"/>
    </location>
</feature>
<feature type="transmembrane region" description="Helical" evidence="8">
    <location>
        <begin position="317"/>
        <end position="350"/>
    </location>
</feature>
<organism evidence="9 10">
    <name type="scientific">Microcella alkalica</name>
    <dbReference type="NCBI Taxonomy" id="355930"/>
    <lineage>
        <taxon>Bacteria</taxon>
        <taxon>Bacillati</taxon>
        <taxon>Actinomycetota</taxon>
        <taxon>Actinomycetes</taxon>
        <taxon>Micrococcales</taxon>
        <taxon>Microbacteriaceae</taxon>
        <taxon>Microcella</taxon>
    </lineage>
</organism>
<dbReference type="PANTHER" id="PTHR21716:SF53">
    <property type="entry name" value="PERMEASE PERM-RELATED"/>
    <property type="match status" value="1"/>
</dbReference>
<keyword evidence="6 8" id="KW-1133">Transmembrane helix</keyword>
<dbReference type="EMBL" id="JACGWX010000001">
    <property type="protein sequence ID" value="MBA8846616.1"/>
    <property type="molecule type" value="Genomic_DNA"/>
</dbReference>
<evidence type="ECO:0000256" key="5">
    <source>
        <dbReference type="ARBA" id="ARBA00022692"/>
    </source>
</evidence>
<sequence>MTEIRPRPALSALMTDRLGRVAVRSAQIIVIGIAAIAVIYGLVQLRLVVIPLLLALVLGSAFAPLVGWARRRGVPALAAAWLVLLLALSLLAGVITLITFAVRRQWPELVESASQGFDELLELIRTGPLPIGDLIDDVDPDSIGEQVTDFVSSSQFGSGALAGVSFAGELLAGFALLLVILFFFLKDGDRMWEFLLKPVSPSSRTRGRRLGRMTVTTLGGYVRGTAIVALVDAVAIGAALALLGVPLALPLAAIVFLAAFIPIVGATAAGILAALVALVANGPIIALIVVIVVIAVNQLEGDFLQPIVLSQAVKLHPLVILLALAVGTILGGVIGAILAVPIAAVAWGVVRSWNEPDRVPDHAADPAAPPLTE</sequence>
<dbReference type="AlphaFoldDB" id="A0A839E5J4"/>
<dbReference type="InterPro" id="IPR002549">
    <property type="entry name" value="AI-2E-like"/>
</dbReference>
<evidence type="ECO:0000256" key="3">
    <source>
        <dbReference type="ARBA" id="ARBA00022448"/>
    </source>
</evidence>
<name>A0A839E5J4_9MICO</name>
<dbReference type="GO" id="GO:0005886">
    <property type="term" value="C:plasma membrane"/>
    <property type="evidence" value="ECO:0007669"/>
    <property type="project" value="UniProtKB-SubCell"/>
</dbReference>
<evidence type="ECO:0000256" key="2">
    <source>
        <dbReference type="ARBA" id="ARBA00009773"/>
    </source>
</evidence>